<keyword evidence="7" id="KW-0378">Hydrolase</keyword>
<dbReference type="RefSeq" id="WP_056645797.1">
    <property type="nucleotide sequence ID" value="NZ_JBEPRG010000011.1"/>
</dbReference>
<dbReference type="Gene3D" id="3.40.50.300">
    <property type="entry name" value="P-loop containing nucleotide triphosphate hydrolases"/>
    <property type="match status" value="1"/>
</dbReference>
<evidence type="ECO:0000259" key="6">
    <source>
        <dbReference type="PROSITE" id="PS50893"/>
    </source>
</evidence>
<dbReference type="EMBL" id="LRIE01000053">
    <property type="protein sequence ID" value="KZM36365.1"/>
    <property type="molecule type" value="Genomic_DNA"/>
</dbReference>
<feature type="region of interest" description="Disordered" evidence="5">
    <location>
        <begin position="300"/>
        <end position="324"/>
    </location>
</feature>
<dbReference type="AlphaFoldDB" id="A0A163SFG3"/>
<dbReference type="STRING" id="43678.OJAG_09180"/>
<keyword evidence="10" id="KW-1185">Reference proteome</keyword>
<dbReference type="PANTHER" id="PTHR43335:SF4">
    <property type="entry name" value="ABC TRANSPORTER, ATP-BINDING PROTEIN"/>
    <property type="match status" value="1"/>
</dbReference>
<dbReference type="InterPro" id="IPR027417">
    <property type="entry name" value="P-loop_NTPase"/>
</dbReference>
<organism evidence="7 9">
    <name type="scientific">Oerskovia enterophila</name>
    <dbReference type="NCBI Taxonomy" id="43678"/>
    <lineage>
        <taxon>Bacteria</taxon>
        <taxon>Bacillati</taxon>
        <taxon>Actinomycetota</taxon>
        <taxon>Actinomycetes</taxon>
        <taxon>Micrococcales</taxon>
        <taxon>Cellulomonadaceae</taxon>
        <taxon>Oerskovia</taxon>
    </lineage>
</organism>
<evidence type="ECO:0000313" key="10">
    <source>
        <dbReference type="Proteomes" id="UP000093412"/>
    </source>
</evidence>
<evidence type="ECO:0000256" key="5">
    <source>
        <dbReference type="SAM" id="MobiDB-lite"/>
    </source>
</evidence>
<dbReference type="Pfam" id="PF00005">
    <property type="entry name" value="ABC_tran"/>
    <property type="match status" value="1"/>
</dbReference>
<sequence length="324" mass="33975">MIEARGLTKRYGPKTAVDGISFTVQPGQVTGFLGPNGAGKSTTMRMIMGLDRPTAGSVTVNGQPYAAHRSPLTEVGALLDAKAVHTGRSAYNHLLAMAATHNIPKTRVQEVIEMTGLQSVAKKRVGGFSLGMGQRLGIASALLGDPKTLILDEPVNGLDPEGVLWVRNLARYLASEGRTVFLSSHLMSEVALTADHIIVIGKGRIIANAPVKDIVDGGAQHTVRVRTPQATQLAELLTRDGATVTSDEPSLLQITGVEAPGIGELAAASGIVLHELTPVTSTLEEAYMLLTADSVEYQTESATQHVGHGVDSPADAPISEGAKR</sequence>
<keyword evidence="3" id="KW-0547">Nucleotide-binding</keyword>
<dbReference type="GO" id="GO:0005524">
    <property type="term" value="F:ATP binding"/>
    <property type="evidence" value="ECO:0007669"/>
    <property type="project" value="UniProtKB-KW"/>
</dbReference>
<dbReference type="EMBL" id="MAQA01000004">
    <property type="protein sequence ID" value="OCI32726.1"/>
    <property type="molecule type" value="Genomic_DNA"/>
</dbReference>
<dbReference type="CDD" id="cd03268">
    <property type="entry name" value="ABC_BcrA_bacitracin_resist"/>
    <property type="match status" value="1"/>
</dbReference>
<proteinExistence type="inferred from homology"/>
<evidence type="ECO:0000313" key="8">
    <source>
        <dbReference type="EMBL" id="OCI32726.1"/>
    </source>
</evidence>
<keyword evidence="4 7" id="KW-0067">ATP-binding</keyword>
<protein>
    <submittedName>
        <fullName evidence="7 8">ABC transporter ATP-binding protein YxlF</fullName>
        <ecNumber evidence="7 8">3.6.3.-</ecNumber>
    </submittedName>
</protein>
<dbReference type="InterPro" id="IPR003593">
    <property type="entry name" value="AAA+_ATPase"/>
</dbReference>
<keyword evidence="2" id="KW-0813">Transport</keyword>
<comment type="caution">
    <text evidence="7">The sequence shown here is derived from an EMBL/GenBank/DDBJ whole genome shotgun (WGS) entry which is preliminary data.</text>
</comment>
<comment type="similarity">
    <text evidence="1">Belongs to the ABC transporter superfamily.</text>
</comment>
<dbReference type="PROSITE" id="PS50893">
    <property type="entry name" value="ABC_TRANSPORTER_2"/>
    <property type="match status" value="1"/>
</dbReference>
<dbReference type="SMART" id="SM00382">
    <property type="entry name" value="AAA"/>
    <property type="match status" value="1"/>
</dbReference>
<name>A0A163SFG3_9CELL</name>
<dbReference type="OrthoDB" id="9804819at2"/>
<accession>A0A163SFG3</accession>
<gene>
    <name evidence="7" type="primary">yxlF_1</name>
    <name evidence="8" type="synonym">yxlF_2</name>
    <name evidence="8" type="ORF">OERS_06570</name>
    <name evidence="7" type="ORF">OJAG_09180</name>
</gene>
<feature type="domain" description="ABC transporter" evidence="6">
    <location>
        <begin position="2"/>
        <end position="227"/>
    </location>
</feature>
<evidence type="ECO:0000256" key="4">
    <source>
        <dbReference type="ARBA" id="ARBA00022840"/>
    </source>
</evidence>
<evidence type="ECO:0000256" key="2">
    <source>
        <dbReference type="ARBA" id="ARBA00022448"/>
    </source>
</evidence>
<evidence type="ECO:0000313" key="9">
    <source>
        <dbReference type="Proteomes" id="UP000076447"/>
    </source>
</evidence>
<reference evidence="7 9" key="1">
    <citation type="submission" date="2016-01" db="EMBL/GenBank/DDBJ databases">
        <title>Genome sequence of Oerskovia enterophila VJag, an agar and cellulose degrading bacterium.</title>
        <authorList>
            <person name="Poehlein A."/>
            <person name="Jag V."/>
            <person name="Bengelsdorf F."/>
            <person name="Duerre P."/>
            <person name="Daniel R."/>
        </authorList>
    </citation>
    <scope>NUCLEOTIDE SEQUENCE [LARGE SCALE GENOMIC DNA]</scope>
    <source>
        <strain evidence="7 9">VJag</strain>
    </source>
</reference>
<reference evidence="8 10" key="2">
    <citation type="submission" date="2016-06" db="EMBL/GenBank/DDBJ databases">
        <title>Genome sequence of Oerskovia enterophila DSM 43852.</title>
        <authorList>
            <person name="Poehlein A."/>
            <person name="Jag V."/>
            <person name="Bengelsdorf F.R."/>
            <person name="Daniel R."/>
            <person name="Duerre P."/>
        </authorList>
    </citation>
    <scope>NUCLEOTIDE SEQUENCE [LARGE SCALE GENOMIC DNA]</scope>
    <source>
        <strain evidence="8 10">DSM 43852</strain>
    </source>
</reference>
<dbReference type="InterPro" id="IPR003439">
    <property type="entry name" value="ABC_transporter-like_ATP-bd"/>
</dbReference>
<dbReference type="EC" id="3.6.3.-" evidence="7 8"/>
<evidence type="ECO:0000256" key="1">
    <source>
        <dbReference type="ARBA" id="ARBA00005417"/>
    </source>
</evidence>
<evidence type="ECO:0000313" key="7">
    <source>
        <dbReference type="EMBL" id="KZM36365.1"/>
    </source>
</evidence>
<dbReference type="GO" id="GO:0016887">
    <property type="term" value="F:ATP hydrolysis activity"/>
    <property type="evidence" value="ECO:0007669"/>
    <property type="project" value="InterPro"/>
</dbReference>
<dbReference type="Proteomes" id="UP000093412">
    <property type="component" value="Unassembled WGS sequence"/>
</dbReference>
<evidence type="ECO:0000256" key="3">
    <source>
        <dbReference type="ARBA" id="ARBA00022741"/>
    </source>
</evidence>
<dbReference type="SUPFAM" id="SSF52540">
    <property type="entry name" value="P-loop containing nucleoside triphosphate hydrolases"/>
    <property type="match status" value="1"/>
</dbReference>
<dbReference type="PANTHER" id="PTHR43335">
    <property type="entry name" value="ABC TRANSPORTER, ATP-BINDING PROTEIN"/>
    <property type="match status" value="1"/>
</dbReference>
<dbReference type="Proteomes" id="UP000076447">
    <property type="component" value="Unassembled WGS sequence"/>
</dbReference>
<dbReference type="PATRIC" id="fig|43678.3.peg.961"/>